<dbReference type="RefSeq" id="WP_012900904.1">
    <property type="nucleotide sequence ID" value="NC_013665.1"/>
</dbReference>
<dbReference type="InterPro" id="IPR049447">
    <property type="entry name" value="A9CJY8-like_N"/>
</dbReference>
<dbReference type="PIRSF" id="PIRSF008459">
    <property type="entry name" value="UCP008459"/>
    <property type="match status" value="1"/>
</dbReference>
<dbReference type="InterPro" id="IPR045865">
    <property type="entry name" value="ACT-like_dom_sf"/>
</dbReference>
<reference evidence="3 4" key="1">
    <citation type="journal article" date="2007" name="Appl. Environ. Microbiol.">
        <title>Isolation of key methanogens for global methane emission from rice paddy fields: a novel isolate affiliated with the clone cluster rice cluster I.</title>
        <authorList>
            <person name="Sakai S."/>
            <person name="Imachi H."/>
            <person name="Sekiguchi Y."/>
            <person name="Ohashi A."/>
            <person name="Harada H."/>
            <person name="Kamagata Y."/>
        </authorList>
    </citation>
    <scope>NUCLEOTIDE SEQUENCE [LARGE SCALE GENOMIC DNA]</scope>
    <source>
        <strain evidence="4">DSM 17711 / JCM 13418 / NBRC 101707 / SANAE</strain>
    </source>
</reference>
<dbReference type="GeneID" id="8682005"/>
<evidence type="ECO:0000259" key="1">
    <source>
        <dbReference type="Pfam" id="PF13840"/>
    </source>
</evidence>
<dbReference type="EMBL" id="AP011532">
    <property type="protein sequence ID" value="BAI62230.1"/>
    <property type="molecule type" value="Genomic_DNA"/>
</dbReference>
<evidence type="ECO:0000259" key="2">
    <source>
        <dbReference type="Pfam" id="PF21631"/>
    </source>
</evidence>
<dbReference type="AlphaFoldDB" id="D1Z0K8"/>
<dbReference type="KEGG" id="mpd:MCP_2158"/>
<evidence type="ECO:0000313" key="3">
    <source>
        <dbReference type="EMBL" id="BAI62230.1"/>
    </source>
</evidence>
<sequence length="128" mass="14402">MILSLLKGKFAVCRLEKSSPIPDWLKESTFCSISRTYDELSFVCSQESIPECIKCDKDWRCFQVEGPIPFNVTGVIASLTAPLAEAKIPVFVFSTYDTDYFMVKDKELVRARAVLESAGHTISPKIWA</sequence>
<proteinExistence type="predicted"/>
<dbReference type="InterPro" id="IPR027795">
    <property type="entry name" value="CASTOR_ACT_dom"/>
</dbReference>
<organism evidence="3 4">
    <name type="scientific">Methanocella paludicola (strain DSM 17711 / JCM 13418 / NBRC 101707 / SANAE)</name>
    <dbReference type="NCBI Taxonomy" id="304371"/>
    <lineage>
        <taxon>Archaea</taxon>
        <taxon>Methanobacteriati</taxon>
        <taxon>Methanobacteriota</taxon>
        <taxon>Stenosarchaea group</taxon>
        <taxon>Methanomicrobia</taxon>
        <taxon>Methanocellales</taxon>
        <taxon>Methanocellaceae</taxon>
        <taxon>Methanocella</taxon>
    </lineage>
</organism>
<dbReference type="Gene3D" id="3.30.2130.10">
    <property type="entry name" value="VC0802-like"/>
    <property type="match status" value="1"/>
</dbReference>
<evidence type="ECO:0000313" key="4">
    <source>
        <dbReference type="Proteomes" id="UP000001882"/>
    </source>
</evidence>
<dbReference type="InterPro" id="IPR051719">
    <property type="entry name" value="CASTOR_mTORC1"/>
</dbReference>
<protein>
    <submittedName>
        <fullName evidence="3">Uncharacterized protein</fullName>
    </submittedName>
</protein>
<dbReference type="SUPFAM" id="SSF55021">
    <property type="entry name" value="ACT-like"/>
    <property type="match status" value="2"/>
</dbReference>
<reference evidence="3 4" key="2">
    <citation type="journal article" date="2008" name="Int. J. Syst. Evol. Microbiol.">
        <title>Methanocella paludicola gen. nov., sp. nov., a methane-producing archaeon, the first isolate of the lineage 'Rice Cluster I', and proposal of the new archaeal order Methanocellales ord. nov.</title>
        <authorList>
            <person name="Sakai S."/>
            <person name="Imachi H."/>
            <person name="Hanada S."/>
            <person name="Ohashi A."/>
            <person name="Harada H."/>
            <person name="Kamagata Y."/>
        </authorList>
    </citation>
    <scope>NUCLEOTIDE SEQUENCE [LARGE SCALE GENOMIC DNA]</scope>
    <source>
        <strain evidence="4">DSM 17711 / JCM 13418 / NBRC 101707 / SANAE</strain>
    </source>
</reference>
<reference evidence="4" key="3">
    <citation type="journal article" date="2011" name="PLoS ONE">
        <title>Genome sequence of a mesophilic hydrogenotrophic methanogen Methanocella paludicola, the first cultivated representative of the order Methanocellales.</title>
        <authorList>
            <person name="Sakai S."/>
            <person name="Takaki Y."/>
            <person name="Shimamura S."/>
            <person name="Sekine M."/>
            <person name="Tajima T."/>
            <person name="Kosugi H."/>
            <person name="Ichikawa N."/>
            <person name="Tasumi E."/>
            <person name="Hiraki A.T."/>
            <person name="Shimizu A."/>
            <person name="Kato Y."/>
            <person name="Nishiko R."/>
            <person name="Mori K."/>
            <person name="Fujita N."/>
            <person name="Imachi H."/>
            <person name="Takai K."/>
        </authorList>
    </citation>
    <scope>NUCLEOTIDE SEQUENCE [LARGE SCALE GENOMIC DNA]</scope>
    <source>
        <strain evidence="4">DSM 17711 / JCM 13418 / NBRC 101707 / SANAE</strain>
    </source>
</reference>
<dbReference type="InParanoid" id="D1Z0K8"/>
<dbReference type="eggNOG" id="arCOG05233">
    <property type="taxonomic scope" value="Archaea"/>
</dbReference>
<accession>D1Z0K8</accession>
<feature type="domain" description="A9CJY8-like N-terminal" evidence="2">
    <location>
        <begin position="8"/>
        <end position="51"/>
    </location>
</feature>
<dbReference type="PANTHER" id="PTHR31131">
    <property type="entry name" value="CHROMOSOME 1, WHOLE GENOME SHOTGUN SEQUENCE"/>
    <property type="match status" value="1"/>
</dbReference>
<keyword evidence="4" id="KW-1185">Reference proteome</keyword>
<dbReference type="InterPro" id="IPR016540">
    <property type="entry name" value="UCP008459"/>
</dbReference>
<feature type="domain" description="CASTOR ACT" evidence="1">
    <location>
        <begin position="55"/>
        <end position="116"/>
    </location>
</feature>
<name>D1Z0K8_METPS</name>
<dbReference type="Pfam" id="PF13840">
    <property type="entry name" value="ACT_7"/>
    <property type="match status" value="1"/>
</dbReference>
<gene>
    <name evidence="3" type="ordered locus">MCP_2158</name>
</gene>
<dbReference type="Pfam" id="PF21631">
    <property type="entry name" value="A9CJY8-like_N"/>
    <property type="match status" value="1"/>
</dbReference>
<dbReference type="OrthoDB" id="134122at2157"/>
<dbReference type="STRING" id="304371.MCP_2158"/>
<dbReference type="Proteomes" id="UP000001882">
    <property type="component" value="Chromosome"/>
</dbReference>
<dbReference type="PANTHER" id="PTHR31131:SF6">
    <property type="entry name" value="CASTOR ACT DOMAIN-CONTAINING PROTEIN"/>
    <property type="match status" value="1"/>
</dbReference>